<dbReference type="InterPro" id="IPR024626">
    <property type="entry name" value="Kri1-like_C"/>
</dbReference>
<protein>
    <recommendedName>
        <fullName evidence="3">Kri1-like C-terminal domain-containing protein</fullName>
    </recommendedName>
</protein>
<feature type="compositionally biased region" description="Basic residues" evidence="2">
    <location>
        <begin position="409"/>
        <end position="425"/>
    </location>
</feature>
<sequence>MDKIEAARAAKILADEDIASNSSEESTEDENADLLTGKVETKIFDTLSRIKAKDPSIYDSKTTFFTDDDFKAEAASKGNQKKSEEKSTYKNFIRKTLMQEGADAIAREEEEMESKKKKKNKKTPAEEQRDLQAEIRAAANSAETDDQDLFSIKEQTAEEREQQDEEFARFQAKSERRADNADSVMSNYWRADEDLDEDEQFLRDYVMNRQWLETDSLQPASTKDALDMDLDEEQDDDHLDEADEFEKDYNFRFEDFKGMQFGTGDGDKSLDEYFQLDYEDIIGGDLPTRFKYRKVEPNDYGIPAHVILSKTGKELNQMVSLKKLRPYREDEEGYQSSKKRKKEGKGQEGKGRGKGSSRGRGKGDGGDKVHAKKGSKKDRNEKGDQAAGDDILSSTRFKAYNLEGDKRAGKQQKQKGGSKTKKPQS</sequence>
<evidence type="ECO:0000256" key="1">
    <source>
        <dbReference type="ARBA" id="ARBA00007473"/>
    </source>
</evidence>
<evidence type="ECO:0000256" key="2">
    <source>
        <dbReference type="SAM" id="MobiDB-lite"/>
    </source>
</evidence>
<feature type="region of interest" description="Disordered" evidence="2">
    <location>
        <begin position="319"/>
        <end position="425"/>
    </location>
</feature>
<comment type="caution">
    <text evidence="4">The sequence shown here is derived from an EMBL/GenBank/DDBJ whole genome shotgun (WGS) entry which is preliminary data.</text>
</comment>
<dbReference type="InterPro" id="IPR018034">
    <property type="entry name" value="Kri1"/>
</dbReference>
<dbReference type="PANTHER" id="PTHR14490">
    <property type="entry name" value="ZINC FINGER, ZZ TYPE"/>
    <property type="match status" value="1"/>
</dbReference>
<evidence type="ECO:0000259" key="3">
    <source>
        <dbReference type="Pfam" id="PF12936"/>
    </source>
</evidence>
<feature type="domain" description="Kri1-like C-terminal" evidence="3">
    <location>
        <begin position="268"/>
        <end position="348"/>
    </location>
</feature>
<dbReference type="EMBL" id="CAXAMN010006670">
    <property type="protein sequence ID" value="CAK9018754.1"/>
    <property type="molecule type" value="Genomic_DNA"/>
</dbReference>
<name>A0ABP0JWR3_9DINO</name>
<reference evidence="4 5" key="1">
    <citation type="submission" date="2024-02" db="EMBL/GenBank/DDBJ databases">
        <authorList>
            <person name="Chen Y."/>
            <person name="Shah S."/>
            <person name="Dougan E. K."/>
            <person name="Thang M."/>
            <person name="Chan C."/>
        </authorList>
    </citation>
    <scope>NUCLEOTIDE SEQUENCE [LARGE SCALE GENOMIC DNA]</scope>
</reference>
<dbReference type="Proteomes" id="UP001642484">
    <property type="component" value="Unassembled WGS sequence"/>
</dbReference>
<feature type="compositionally biased region" description="Basic and acidic residues" evidence="2">
    <location>
        <begin position="123"/>
        <end position="133"/>
    </location>
</feature>
<accession>A0ABP0JWR3</accession>
<organism evidence="4 5">
    <name type="scientific">Durusdinium trenchii</name>
    <dbReference type="NCBI Taxonomy" id="1381693"/>
    <lineage>
        <taxon>Eukaryota</taxon>
        <taxon>Sar</taxon>
        <taxon>Alveolata</taxon>
        <taxon>Dinophyceae</taxon>
        <taxon>Suessiales</taxon>
        <taxon>Symbiodiniaceae</taxon>
        <taxon>Durusdinium</taxon>
    </lineage>
</organism>
<feature type="compositionally biased region" description="Basic and acidic residues" evidence="2">
    <location>
        <begin position="155"/>
        <end position="180"/>
    </location>
</feature>
<evidence type="ECO:0000313" key="5">
    <source>
        <dbReference type="Proteomes" id="UP001642484"/>
    </source>
</evidence>
<keyword evidence="5" id="KW-1185">Reference proteome</keyword>
<evidence type="ECO:0000313" key="4">
    <source>
        <dbReference type="EMBL" id="CAK9018754.1"/>
    </source>
</evidence>
<comment type="similarity">
    <text evidence="1">Belongs to the KRI1 family.</text>
</comment>
<dbReference type="PANTHER" id="PTHR14490:SF5">
    <property type="entry name" value="PROTEIN KRI1 HOMOLOG"/>
    <property type="match status" value="1"/>
</dbReference>
<feature type="region of interest" description="Disordered" evidence="2">
    <location>
        <begin position="100"/>
        <end position="184"/>
    </location>
</feature>
<proteinExistence type="inferred from homology"/>
<gene>
    <name evidence="4" type="ORF">CCMP2556_LOCUS13403</name>
</gene>
<dbReference type="Pfam" id="PF12936">
    <property type="entry name" value="Kri1_C"/>
    <property type="match status" value="1"/>
</dbReference>